<evidence type="ECO:0000313" key="2">
    <source>
        <dbReference type="EMBL" id="KAG2231927.1"/>
    </source>
</evidence>
<dbReference type="InterPro" id="IPR032675">
    <property type="entry name" value="LRR_dom_sf"/>
</dbReference>
<dbReference type="Pfam" id="PF12937">
    <property type="entry name" value="F-box-like"/>
    <property type="match status" value="1"/>
</dbReference>
<dbReference type="EMBL" id="JAEPRE010000130">
    <property type="protein sequence ID" value="KAG2231927.1"/>
    <property type="molecule type" value="Genomic_DNA"/>
</dbReference>
<dbReference type="Gene3D" id="3.80.10.10">
    <property type="entry name" value="Ribonuclease Inhibitor"/>
    <property type="match status" value="1"/>
</dbReference>
<dbReference type="InterPro" id="IPR036047">
    <property type="entry name" value="F-box-like_dom_sf"/>
</dbReference>
<gene>
    <name evidence="2" type="ORF">INT48_001441</name>
</gene>
<dbReference type="AlphaFoldDB" id="A0A8H7SPG9"/>
<dbReference type="InterPro" id="IPR001810">
    <property type="entry name" value="F-box_dom"/>
</dbReference>
<organism evidence="2 3">
    <name type="scientific">Thamnidium elegans</name>
    <dbReference type="NCBI Taxonomy" id="101142"/>
    <lineage>
        <taxon>Eukaryota</taxon>
        <taxon>Fungi</taxon>
        <taxon>Fungi incertae sedis</taxon>
        <taxon>Mucoromycota</taxon>
        <taxon>Mucoromycotina</taxon>
        <taxon>Mucoromycetes</taxon>
        <taxon>Mucorales</taxon>
        <taxon>Mucorineae</taxon>
        <taxon>Mucoraceae</taxon>
        <taxon>Thamnidium</taxon>
    </lineage>
</organism>
<evidence type="ECO:0000313" key="3">
    <source>
        <dbReference type="Proteomes" id="UP000613177"/>
    </source>
</evidence>
<dbReference type="SUPFAM" id="SSF81383">
    <property type="entry name" value="F-box domain"/>
    <property type="match status" value="1"/>
</dbReference>
<sequence length="385" mass="44852">MLYTSRVGSLPSEVLKQVFQNLAEKEDLKTCLLVCKSWNLVAQEYFDSNLSIKIKYTAYEVLMEDIPIIGENVKAIKLKPYKVLPTDEHNEMIWRTILGYCPHITSIYFLKSRSILSLLEALQGPDLMLNDLQKIEVRELESYPLETQDLYLQANAHYHKTITSLRLYALMAVPRTIRSDGLVKFISQFSRLTCLKVNSPFSWEAIGIDRRRYPEFIIDIKQLFQEAPQLKEVKLYDCDIVARNWRDTNTVQIMEHIYLINLKIKTSTITTSTFQYVVALLKQVKYLHLIIHEIITDETVSGKEFLTVLNDLKACTSEMETANLKYNYNGQGFCAFEDDFNENDYVTDSCYSDDKEDSDHDCQVIVKFTKRKDEPEYVFGTVFYQ</sequence>
<comment type="caution">
    <text evidence="2">The sequence shown here is derived from an EMBL/GenBank/DDBJ whole genome shotgun (WGS) entry which is preliminary data.</text>
</comment>
<dbReference type="Gene3D" id="1.20.1280.50">
    <property type="match status" value="1"/>
</dbReference>
<dbReference type="Proteomes" id="UP000613177">
    <property type="component" value="Unassembled WGS sequence"/>
</dbReference>
<proteinExistence type="predicted"/>
<feature type="domain" description="F-box" evidence="1">
    <location>
        <begin position="4"/>
        <end position="54"/>
    </location>
</feature>
<keyword evidence="3" id="KW-1185">Reference proteome</keyword>
<evidence type="ECO:0000259" key="1">
    <source>
        <dbReference type="PROSITE" id="PS50181"/>
    </source>
</evidence>
<protein>
    <recommendedName>
        <fullName evidence="1">F-box domain-containing protein</fullName>
    </recommendedName>
</protein>
<reference evidence="2" key="1">
    <citation type="submission" date="2021-01" db="EMBL/GenBank/DDBJ databases">
        <title>Metabolic potential, ecology and presence of endohyphal bacteria is reflected in genomic diversity of Mucoromycotina.</title>
        <authorList>
            <person name="Muszewska A."/>
            <person name="Okrasinska A."/>
            <person name="Steczkiewicz K."/>
            <person name="Drgas O."/>
            <person name="Orlowska M."/>
            <person name="Perlinska-Lenart U."/>
            <person name="Aleksandrzak-Piekarczyk T."/>
            <person name="Szatraj K."/>
            <person name="Zielenkiewicz U."/>
            <person name="Pilsyk S."/>
            <person name="Malc E."/>
            <person name="Mieczkowski P."/>
            <person name="Kruszewska J.S."/>
            <person name="Biernat P."/>
            <person name="Pawlowska J."/>
        </authorList>
    </citation>
    <scope>NUCLEOTIDE SEQUENCE</scope>
    <source>
        <strain evidence="2">WA0000018081</strain>
    </source>
</reference>
<name>A0A8H7SPG9_9FUNG</name>
<dbReference type="PROSITE" id="PS50181">
    <property type="entry name" value="FBOX"/>
    <property type="match status" value="1"/>
</dbReference>
<accession>A0A8H7SPG9</accession>